<feature type="domain" description="DUF6841" evidence="1">
    <location>
        <begin position="15"/>
        <end position="151"/>
    </location>
</feature>
<dbReference type="OrthoDB" id="8964216at2"/>
<protein>
    <recommendedName>
        <fullName evidence="1">DUF6841 domain-containing protein</fullName>
    </recommendedName>
</protein>
<accession>A0A239MP77</accession>
<dbReference type="AlphaFoldDB" id="A0A239MP77"/>
<evidence type="ECO:0000259" key="1">
    <source>
        <dbReference type="Pfam" id="PF20795"/>
    </source>
</evidence>
<organism evidence="2 3">
    <name type="scientific">Actinacidiphila glaucinigra</name>
    <dbReference type="NCBI Taxonomy" id="235986"/>
    <lineage>
        <taxon>Bacteria</taxon>
        <taxon>Bacillati</taxon>
        <taxon>Actinomycetota</taxon>
        <taxon>Actinomycetes</taxon>
        <taxon>Kitasatosporales</taxon>
        <taxon>Streptomycetaceae</taxon>
        <taxon>Actinacidiphila</taxon>
    </lineage>
</organism>
<evidence type="ECO:0000313" key="3">
    <source>
        <dbReference type="Proteomes" id="UP000198280"/>
    </source>
</evidence>
<keyword evidence="3" id="KW-1185">Reference proteome</keyword>
<dbReference type="EMBL" id="FZOF01000026">
    <property type="protein sequence ID" value="SNT44546.1"/>
    <property type="molecule type" value="Genomic_DNA"/>
</dbReference>
<sequence>MDLEQYKDNVAHAAEEARDWFFNHYLPAWTAMAADPSADPRVVLNFWVPPLSVSRDDPDPARALYDWCPDPDSVLVYLAAQQEPLRAAGYTHTDVPDSRVTAYSSHSAGIDVIWSRRRADNTEIERLAVHFEVRRHDSGTWRIIAIASHPTDVDRIADTFVTVTP</sequence>
<name>A0A239MP77_9ACTN</name>
<gene>
    <name evidence="2" type="ORF">SAMN05216252_12630</name>
</gene>
<dbReference type="InterPro" id="IPR049219">
    <property type="entry name" value="DUF6841"/>
</dbReference>
<evidence type="ECO:0000313" key="2">
    <source>
        <dbReference type="EMBL" id="SNT44546.1"/>
    </source>
</evidence>
<proteinExistence type="predicted"/>
<dbReference type="RefSeq" id="WP_089227864.1">
    <property type="nucleotide sequence ID" value="NZ_FZOF01000026.1"/>
</dbReference>
<dbReference type="Pfam" id="PF20795">
    <property type="entry name" value="DUF6841"/>
    <property type="match status" value="1"/>
</dbReference>
<dbReference type="Proteomes" id="UP000198280">
    <property type="component" value="Unassembled WGS sequence"/>
</dbReference>
<reference evidence="2 3" key="1">
    <citation type="submission" date="2017-06" db="EMBL/GenBank/DDBJ databases">
        <authorList>
            <person name="Kim H.J."/>
            <person name="Triplett B.A."/>
        </authorList>
    </citation>
    <scope>NUCLEOTIDE SEQUENCE [LARGE SCALE GENOMIC DNA]</scope>
    <source>
        <strain evidence="2 3">CGMCC 4.1858</strain>
    </source>
</reference>